<dbReference type="PANTHER" id="PTHR23355">
    <property type="entry name" value="RIBONUCLEASE"/>
    <property type="match status" value="1"/>
</dbReference>
<evidence type="ECO:0000256" key="7">
    <source>
        <dbReference type="ARBA" id="ARBA00022884"/>
    </source>
</evidence>
<dbReference type="GO" id="GO:0003723">
    <property type="term" value="F:RNA binding"/>
    <property type="evidence" value="ECO:0007669"/>
    <property type="project" value="UniProtKB-UniRule"/>
</dbReference>
<keyword evidence="3 8" id="KW-0963">Cytoplasm</keyword>
<evidence type="ECO:0000313" key="11">
    <source>
        <dbReference type="Proteomes" id="UP000190027"/>
    </source>
</evidence>
<dbReference type="InterPro" id="IPR012340">
    <property type="entry name" value="NA-bd_OB-fold"/>
</dbReference>
<gene>
    <name evidence="8" type="primary">rnr</name>
    <name evidence="10" type="ORF">SAMN02745704_00584</name>
</gene>
<protein>
    <recommendedName>
        <fullName evidence="8">Ribonuclease R</fullName>
        <shortName evidence="8">RNase R</shortName>
        <ecNumber evidence="8">3.1.13.1</ecNumber>
    </recommendedName>
</protein>
<evidence type="ECO:0000256" key="2">
    <source>
        <dbReference type="ARBA" id="ARBA00004496"/>
    </source>
</evidence>
<dbReference type="SMART" id="SM00357">
    <property type="entry name" value="CSP"/>
    <property type="match status" value="1"/>
</dbReference>
<dbReference type="PROSITE" id="PS50126">
    <property type="entry name" value="S1"/>
    <property type="match status" value="1"/>
</dbReference>
<name>A0A1T4W9V8_9BACT</name>
<dbReference type="InterPro" id="IPR050180">
    <property type="entry name" value="RNR_Ribonuclease"/>
</dbReference>
<keyword evidence="4 8" id="KW-0540">Nuclease</keyword>
<dbReference type="HAMAP" id="MF_01895">
    <property type="entry name" value="RNase_R"/>
    <property type="match status" value="1"/>
</dbReference>
<dbReference type="Pfam" id="PF00575">
    <property type="entry name" value="S1"/>
    <property type="match status" value="1"/>
</dbReference>
<dbReference type="GO" id="GO:0008859">
    <property type="term" value="F:exoribonuclease II activity"/>
    <property type="evidence" value="ECO:0007669"/>
    <property type="project" value="UniProtKB-UniRule"/>
</dbReference>
<keyword evidence="11" id="KW-1185">Reference proteome</keyword>
<keyword evidence="6 8" id="KW-0269">Exonuclease</keyword>
<dbReference type="SMART" id="SM00955">
    <property type="entry name" value="RNB"/>
    <property type="match status" value="1"/>
</dbReference>
<dbReference type="RefSeq" id="WP_234990611.1">
    <property type="nucleotide sequence ID" value="NZ_FUYC01000002.1"/>
</dbReference>
<dbReference type="SMART" id="SM00316">
    <property type="entry name" value="S1"/>
    <property type="match status" value="1"/>
</dbReference>
<dbReference type="Pfam" id="PF00773">
    <property type="entry name" value="RNB"/>
    <property type="match status" value="1"/>
</dbReference>
<comment type="function">
    <text evidence="8">3'-5' exoribonuclease that releases 5'-nucleoside monophosphates and is involved in maturation of structured RNAs.</text>
</comment>
<dbReference type="InterPro" id="IPR013223">
    <property type="entry name" value="RNase_B_OB_dom"/>
</dbReference>
<dbReference type="InterPro" id="IPR011129">
    <property type="entry name" value="CSD"/>
</dbReference>
<dbReference type="InterPro" id="IPR003029">
    <property type="entry name" value="S1_domain"/>
</dbReference>
<dbReference type="GO" id="GO:0006402">
    <property type="term" value="P:mRNA catabolic process"/>
    <property type="evidence" value="ECO:0007669"/>
    <property type="project" value="TreeGrafter"/>
</dbReference>
<proteinExistence type="inferred from homology"/>
<sequence length="718" mass="81733">MAGKRKKTKKNHRGNGLLNEAGVLAAFRQGARPLTRADIGRALQLKKRDRPALREILKTLVDKGKLIRTRGAYGLVDKMRLVTGRLEVKRSGVGFVIPEDSRRKDLFISEKDLGEAWHGDRVVAAVLREHRKKNNEGRIVRILERGRQTLTARVVRRVGGGAYLTRPTDPLLGFGMVVEIERKLRPGQIVVVTPGERLEPHLWEAAFQELLGNEEDLAVQEALVKATHQVPTKFPQTVLDEAATLPTQPDENDFRDRRDLRTMDFVTIDGATAKDFDDAIFVERRGKKGYRLWVAIADVSHYVRPGSDLDQEAYERGNSYYFPLSVEPMFPERLSNGLCSLNPNTPRLVMAVSIDFSDRGEPAEAEYFPAVIQSKARLTYGQIKRALLEKQESERQQLGPVLPMLELAEELTRKIKQRRSERGSLDFDLPEADIRTDENNRIAELRPLERHFGHQLIEECMVAANEAVARFLESAGPGCLFRIHPQADAEKLERLAKVLRRTSPELALPERPDIQDLQKLLHKAESTEWTFLVNRLLLRSMMQAQYSPENEGHYGLASESYCHFTSPIRRYADLVVHRLLKSALGDGSQPVPNRKRLRNAADQVNSRERRATDAEREIHRRAAALFLRQHEGDHLRGVISSVTDYGFRVELLGGLAEGTVRLSSLNDDYYAYWRDREILVGERTGRMFRLGQEVEVILEEVRLDQLEADLTLVRSLSR</sequence>
<dbReference type="GO" id="GO:0005829">
    <property type="term" value="C:cytosol"/>
    <property type="evidence" value="ECO:0007669"/>
    <property type="project" value="UniProtKB-ARBA"/>
</dbReference>
<evidence type="ECO:0000313" key="10">
    <source>
        <dbReference type="EMBL" id="SKA74066.1"/>
    </source>
</evidence>
<organism evidence="10 11">
    <name type="scientific">Paucidesulfovibrio gracilis DSM 16080</name>
    <dbReference type="NCBI Taxonomy" id="1121449"/>
    <lineage>
        <taxon>Bacteria</taxon>
        <taxon>Pseudomonadati</taxon>
        <taxon>Thermodesulfobacteriota</taxon>
        <taxon>Desulfovibrionia</taxon>
        <taxon>Desulfovibrionales</taxon>
        <taxon>Desulfovibrionaceae</taxon>
        <taxon>Paucidesulfovibrio</taxon>
    </lineage>
</organism>
<dbReference type="Proteomes" id="UP000190027">
    <property type="component" value="Unassembled WGS sequence"/>
</dbReference>
<comment type="subcellular location">
    <subcellularLocation>
        <location evidence="2 8">Cytoplasm</location>
    </subcellularLocation>
</comment>
<dbReference type="SUPFAM" id="SSF50249">
    <property type="entry name" value="Nucleic acid-binding proteins"/>
    <property type="match status" value="3"/>
</dbReference>
<dbReference type="CDD" id="cd04471">
    <property type="entry name" value="S1_RNase_R"/>
    <property type="match status" value="1"/>
</dbReference>
<keyword evidence="5 8" id="KW-0378">Hydrolase</keyword>
<evidence type="ECO:0000256" key="4">
    <source>
        <dbReference type="ARBA" id="ARBA00022722"/>
    </source>
</evidence>
<dbReference type="EMBL" id="FUYC01000002">
    <property type="protein sequence ID" value="SKA74066.1"/>
    <property type="molecule type" value="Genomic_DNA"/>
</dbReference>
<dbReference type="InterPro" id="IPR011805">
    <property type="entry name" value="RNase_R"/>
</dbReference>
<dbReference type="EC" id="3.1.13.1" evidence="8"/>
<comment type="similarity">
    <text evidence="8">Belongs to the RNR ribonuclease family. RNase R subfamily.</text>
</comment>
<dbReference type="Pfam" id="PF08206">
    <property type="entry name" value="OB_RNB"/>
    <property type="match status" value="1"/>
</dbReference>
<dbReference type="InterPro" id="IPR004476">
    <property type="entry name" value="RNase_II/RNase_R"/>
</dbReference>
<dbReference type="PANTHER" id="PTHR23355:SF9">
    <property type="entry name" value="DIS3-LIKE EXONUCLEASE 2"/>
    <property type="match status" value="1"/>
</dbReference>
<evidence type="ECO:0000256" key="3">
    <source>
        <dbReference type="ARBA" id="ARBA00022490"/>
    </source>
</evidence>
<dbReference type="NCBIfam" id="TIGR02063">
    <property type="entry name" value="RNase_R"/>
    <property type="match status" value="1"/>
</dbReference>
<dbReference type="InterPro" id="IPR001900">
    <property type="entry name" value="RNase_II/R"/>
</dbReference>
<evidence type="ECO:0000256" key="5">
    <source>
        <dbReference type="ARBA" id="ARBA00022801"/>
    </source>
</evidence>
<dbReference type="NCBIfam" id="TIGR00358">
    <property type="entry name" value="3_prime_RNase"/>
    <property type="match status" value="1"/>
</dbReference>
<dbReference type="Gene3D" id="2.40.50.140">
    <property type="entry name" value="Nucleic acid-binding proteins"/>
    <property type="match status" value="2"/>
</dbReference>
<evidence type="ECO:0000256" key="6">
    <source>
        <dbReference type="ARBA" id="ARBA00022839"/>
    </source>
</evidence>
<evidence type="ECO:0000256" key="1">
    <source>
        <dbReference type="ARBA" id="ARBA00001849"/>
    </source>
</evidence>
<comment type="catalytic activity">
    <reaction evidence="1 8">
        <text>Exonucleolytic cleavage in the 3'- to 5'-direction to yield nucleoside 5'-phosphates.</text>
        <dbReference type="EC" id="3.1.13.1"/>
    </reaction>
</comment>
<reference evidence="10 11" key="1">
    <citation type="submission" date="2017-02" db="EMBL/GenBank/DDBJ databases">
        <authorList>
            <person name="Peterson S.W."/>
        </authorList>
    </citation>
    <scope>NUCLEOTIDE SEQUENCE [LARGE SCALE GENOMIC DNA]</scope>
    <source>
        <strain evidence="10 11">DSM 16080</strain>
    </source>
</reference>
<evidence type="ECO:0000256" key="8">
    <source>
        <dbReference type="HAMAP-Rule" id="MF_01895"/>
    </source>
</evidence>
<accession>A0A1T4W9V8</accession>
<feature type="domain" description="S1 motif" evidence="9">
    <location>
        <begin position="632"/>
        <end position="715"/>
    </location>
</feature>
<evidence type="ECO:0000259" key="9">
    <source>
        <dbReference type="PROSITE" id="PS50126"/>
    </source>
</evidence>
<keyword evidence="7 8" id="KW-0694">RNA-binding</keyword>
<dbReference type="STRING" id="1121449.SAMN02745704_00584"/>
<dbReference type="AlphaFoldDB" id="A0A1T4W9V8"/>